<dbReference type="InterPro" id="IPR002713">
    <property type="entry name" value="FF_domain"/>
</dbReference>
<keyword evidence="6" id="KW-1185">Reference proteome</keyword>
<feature type="coiled-coil region" evidence="1">
    <location>
        <begin position="374"/>
        <end position="402"/>
    </location>
</feature>
<evidence type="ECO:0000259" key="4">
    <source>
        <dbReference type="PROSITE" id="PS51676"/>
    </source>
</evidence>
<evidence type="ECO:0000259" key="3">
    <source>
        <dbReference type="PROSITE" id="PS50020"/>
    </source>
</evidence>
<dbReference type="PROSITE" id="PS51676">
    <property type="entry name" value="FF"/>
    <property type="match status" value="2"/>
</dbReference>
<dbReference type="PROSITE" id="PS50020">
    <property type="entry name" value="WW_DOMAIN_2"/>
    <property type="match status" value="1"/>
</dbReference>
<proteinExistence type="predicted"/>
<dbReference type="EMBL" id="JAMSHJ010000007">
    <property type="protein sequence ID" value="KAI5391627.1"/>
    <property type="molecule type" value="Genomic_DNA"/>
</dbReference>
<dbReference type="PANTHER" id="PTHR11864">
    <property type="entry name" value="PRE-MRNA-PROCESSING PROTEIN PRP40"/>
    <property type="match status" value="1"/>
</dbReference>
<organism evidence="5 6">
    <name type="scientific">Pisum sativum</name>
    <name type="common">Garden pea</name>
    <name type="synonym">Lathyrus oleraceus</name>
    <dbReference type="NCBI Taxonomy" id="3888"/>
    <lineage>
        <taxon>Eukaryota</taxon>
        <taxon>Viridiplantae</taxon>
        <taxon>Streptophyta</taxon>
        <taxon>Embryophyta</taxon>
        <taxon>Tracheophyta</taxon>
        <taxon>Spermatophyta</taxon>
        <taxon>Magnoliopsida</taxon>
        <taxon>eudicotyledons</taxon>
        <taxon>Gunneridae</taxon>
        <taxon>Pentapetalae</taxon>
        <taxon>rosids</taxon>
        <taxon>fabids</taxon>
        <taxon>Fabales</taxon>
        <taxon>Fabaceae</taxon>
        <taxon>Papilionoideae</taxon>
        <taxon>50 kb inversion clade</taxon>
        <taxon>NPAAA clade</taxon>
        <taxon>Hologalegina</taxon>
        <taxon>IRL clade</taxon>
        <taxon>Fabeae</taxon>
        <taxon>Lathyrus</taxon>
    </lineage>
</organism>
<dbReference type="SMART" id="SM00456">
    <property type="entry name" value="WW"/>
    <property type="match status" value="1"/>
</dbReference>
<dbReference type="Proteomes" id="UP001058974">
    <property type="component" value="Chromosome 7"/>
</dbReference>
<keyword evidence="1" id="KW-0175">Coiled coil</keyword>
<dbReference type="InterPro" id="IPR039726">
    <property type="entry name" value="Prp40-like"/>
</dbReference>
<dbReference type="SUPFAM" id="SSF81698">
    <property type="entry name" value="FF domain"/>
    <property type="match status" value="3"/>
</dbReference>
<evidence type="ECO:0000313" key="6">
    <source>
        <dbReference type="Proteomes" id="UP001058974"/>
    </source>
</evidence>
<gene>
    <name evidence="5" type="ORF">KIW84_076441</name>
</gene>
<dbReference type="GO" id="GO:0071004">
    <property type="term" value="C:U2-type prespliceosome"/>
    <property type="evidence" value="ECO:0007669"/>
    <property type="project" value="TreeGrafter"/>
</dbReference>
<protein>
    <recommendedName>
        <fullName evidence="7">WW domain-containing protein</fullName>
    </recommendedName>
</protein>
<dbReference type="FunFam" id="1.10.10.440:FF:000024">
    <property type="entry name" value="Pre-mRNA-processing protein 40A"/>
    <property type="match status" value="1"/>
</dbReference>
<name>A0A9D4ZZF8_PEA</name>
<dbReference type="Gene3D" id="2.20.70.10">
    <property type="match status" value="1"/>
</dbReference>
<feature type="region of interest" description="Disordered" evidence="2">
    <location>
        <begin position="101"/>
        <end position="125"/>
    </location>
</feature>
<dbReference type="InterPro" id="IPR001202">
    <property type="entry name" value="WW_dom"/>
</dbReference>
<dbReference type="InterPro" id="IPR036020">
    <property type="entry name" value="WW_dom_sf"/>
</dbReference>
<feature type="coiled-coil region" evidence="1">
    <location>
        <begin position="242"/>
        <end position="278"/>
    </location>
</feature>
<evidence type="ECO:0000256" key="1">
    <source>
        <dbReference type="SAM" id="Coils"/>
    </source>
</evidence>
<feature type="compositionally biased region" description="Low complexity" evidence="2">
    <location>
        <begin position="111"/>
        <end position="125"/>
    </location>
</feature>
<dbReference type="GO" id="GO:0003723">
    <property type="term" value="F:RNA binding"/>
    <property type="evidence" value="ECO:0007669"/>
    <property type="project" value="TreeGrafter"/>
</dbReference>
<accession>A0A9D4ZZF8</accession>
<dbReference type="AlphaFoldDB" id="A0A9D4ZZF8"/>
<dbReference type="Pfam" id="PF01846">
    <property type="entry name" value="FF"/>
    <property type="match status" value="3"/>
</dbReference>
<dbReference type="SMART" id="SM00441">
    <property type="entry name" value="FF"/>
    <property type="match status" value="3"/>
</dbReference>
<dbReference type="GO" id="GO:0045292">
    <property type="term" value="P:mRNA cis splicing, via spliceosome"/>
    <property type="evidence" value="ECO:0007669"/>
    <property type="project" value="InterPro"/>
</dbReference>
<dbReference type="GO" id="GO:0005685">
    <property type="term" value="C:U1 snRNP"/>
    <property type="evidence" value="ECO:0007669"/>
    <property type="project" value="TreeGrafter"/>
</dbReference>
<reference evidence="5 6" key="1">
    <citation type="journal article" date="2022" name="Nat. Genet.">
        <title>Improved pea reference genome and pan-genome highlight genomic features and evolutionary characteristics.</title>
        <authorList>
            <person name="Yang T."/>
            <person name="Liu R."/>
            <person name="Luo Y."/>
            <person name="Hu S."/>
            <person name="Wang D."/>
            <person name="Wang C."/>
            <person name="Pandey M.K."/>
            <person name="Ge S."/>
            <person name="Xu Q."/>
            <person name="Li N."/>
            <person name="Li G."/>
            <person name="Huang Y."/>
            <person name="Saxena R.K."/>
            <person name="Ji Y."/>
            <person name="Li M."/>
            <person name="Yan X."/>
            <person name="He Y."/>
            <person name="Liu Y."/>
            <person name="Wang X."/>
            <person name="Xiang C."/>
            <person name="Varshney R.K."/>
            <person name="Ding H."/>
            <person name="Gao S."/>
            <person name="Zong X."/>
        </authorList>
    </citation>
    <scope>NUCLEOTIDE SEQUENCE [LARGE SCALE GENOMIC DNA]</scope>
    <source>
        <strain evidence="5 6">cv. Zhongwan 6</strain>
    </source>
</reference>
<evidence type="ECO:0000313" key="5">
    <source>
        <dbReference type="EMBL" id="KAI5391627.1"/>
    </source>
</evidence>
<dbReference type="InterPro" id="IPR036517">
    <property type="entry name" value="FF_domain_sf"/>
</dbReference>
<feature type="compositionally biased region" description="Polar residues" evidence="2">
    <location>
        <begin position="101"/>
        <end position="110"/>
    </location>
</feature>
<dbReference type="PANTHER" id="PTHR11864:SF0">
    <property type="entry name" value="PRP40 PRE-MRNA PROCESSING FACTOR 40 HOMOLOG A (YEAST)"/>
    <property type="match status" value="1"/>
</dbReference>
<feature type="domain" description="FF" evidence="4">
    <location>
        <begin position="326"/>
        <end position="380"/>
    </location>
</feature>
<evidence type="ECO:0000256" key="2">
    <source>
        <dbReference type="SAM" id="MobiDB-lite"/>
    </source>
</evidence>
<sequence>MKETAKVFLGKTICDDVVTTPAYFNEAHAVFVEFGGRVTLGDESTVWKEFTASDGRKYYFNKITQQSTWTIPEELKLARKQAQKAISQGMVSNASDTSNVAASSAATQTPANAANSNTLTSNGLASSPSSITPIIASDHQRLVSGLSVTHVSNLVVTSNTTGVEPSTVVTATHDSTSSVNRVPLQDVEEGKRGFSIVGQTNVTPSEEKTNDGETFVYANKLEAKNAFKGLLESANVHSDWTWEQAMKKLEAEERRIKQKKAREEFTKMLEECKELKSSTRWSKAISMLENDERFNAVERPRDREDLFESYMVELERKEKENAAEEHRRNLAEYRKFLRPCDFVKVNSHWRKIQDRLEDDDRHLVLKKVDRLLVYQDYIRDLEKEEEEQKRIQKERLRRGERQNRDAFRKLLEEHIADGVLTAKTQWRGYCLKILKRNIIRPRRTLLVRPNDSLARRNNDSEASTVVNPSQDANVHTKVPQGADDEKAIELESLSSYMSSLGFT</sequence>
<evidence type="ECO:0008006" key="7">
    <source>
        <dbReference type="Google" id="ProtNLM"/>
    </source>
</evidence>
<dbReference type="Gramene" id="Psat07G0644100-T1">
    <property type="protein sequence ID" value="KAI5391627.1"/>
    <property type="gene ID" value="KIW84_076441"/>
</dbReference>
<feature type="domain" description="WW" evidence="3">
    <location>
        <begin position="47"/>
        <end position="74"/>
    </location>
</feature>
<dbReference type="PROSITE" id="PS01159">
    <property type="entry name" value="WW_DOMAIN_1"/>
    <property type="match status" value="1"/>
</dbReference>
<dbReference type="CDD" id="cd00201">
    <property type="entry name" value="WW"/>
    <property type="match status" value="1"/>
</dbReference>
<dbReference type="SUPFAM" id="SSF51045">
    <property type="entry name" value="WW domain"/>
    <property type="match status" value="1"/>
</dbReference>
<feature type="coiled-coil region" evidence="1">
    <location>
        <begin position="307"/>
        <end position="336"/>
    </location>
</feature>
<comment type="caution">
    <text evidence="5">The sequence shown here is derived from an EMBL/GenBank/DDBJ whole genome shotgun (WGS) entry which is preliminary data.</text>
</comment>
<dbReference type="Pfam" id="PF00397">
    <property type="entry name" value="WW"/>
    <property type="match status" value="1"/>
</dbReference>
<dbReference type="Gene3D" id="1.10.10.440">
    <property type="entry name" value="FF domain"/>
    <property type="match status" value="3"/>
</dbReference>
<feature type="domain" description="FF" evidence="4">
    <location>
        <begin position="258"/>
        <end position="313"/>
    </location>
</feature>